<proteinExistence type="predicted"/>
<comment type="caution">
    <text evidence="2">The sequence shown here is derived from an EMBL/GenBank/DDBJ whole genome shotgun (WGS) entry which is preliminary data.</text>
</comment>
<feature type="chain" id="PRO_5009518551" description="Outer membrane protein beta-barrel domain-containing protein" evidence="1">
    <location>
        <begin position="21"/>
        <end position="172"/>
    </location>
</feature>
<keyword evidence="1" id="KW-0732">Signal</keyword>
<evidence type="ECO:0000313" key="3">
    <source>
        <dbReference type="Proteomes" id="UP000177187"/>
    </source>
</evidence>
<evidence type="ECO:0000313" key="2">
    <source>
        <dbReference type="EMBL" id="OGD78358.1"/>
    </source>
</evidence>
<dbReference type="EMBL" id="MFAF01000039">
    <property type="protein sequence ID" value="OGD78358.1"/>
    <property type="molecule type" value="Genomic_DNA"/>
</dbReference>
<accession>A0A1F5FFC2</accession>
<dbReference type="AlphaFoldDB" id="A0A1F5FFC2"/>
<feature type="signal peptide" evidence="1">
    <location>
        <begin position="1"/>
        <end position="20"/>
    </location>
</feature>
<name>A0A1F5FFC2_9BACT</name>
<protein>
    <recommendedName>
        <fullName evidence="4">Outer membrane protein beta-barrel domain-containing protein</fullName>
    </recommendedName>
</protein>
<dbReference type="Proteomes" id="UP000177187">
    <property type="component" value="Unassembled WGS sequence"/>
</dbReference>
<dbReference type="STRING" id="1817816.A2Y64_00085"/>
<sequence>MRRILTGILFLALLSPAAAARRTGLEVKGGVLLNVAQVFSGYLNIGPRVDVGYYDHWFYVGGRASYLYSDIHDGWNLRAGVFSGWRSNFTLHELYVTALVGAEYNQAPWDALPSGEGLGPSGVFSITLEPGLTARVTDWLSIHVEVPIAFPLGHKELDPDIKGFLYVNVYWY</sequence>
<evidence type="ECO:0008006" key="4">
    <source>
        <dbReference type="Google" id="ProtNLM"/>
    </source>
</evidence>
<gene>
    <name evidence="2" type="ORF">A2Y64_00085</name>
</gene>
<reference evidence="2 3" key="1">
    <citation type="journal article" date="2016" name="Nat. Commun.">
        <title>Thousands of microbial genomes shed light on interconnected biogeochemical processes in an aquifer system.</title>
        <authorList>
            <person name="Anantharaman K."/>
            <person name="Brown C.T."/>
            <person name="Hug L.A."/>
            <person name="Sharon I."/>
            <person name="Castelle C.J."/>
            <person name="Probst A.J."/>
            <person name="Thomas B.C."/>
            <person name="Singh A."/>
            <person name="Wilkins M.J."/>
            <person name="Karaoz U."/>
            <person name="Brodie E.L."/>
            <person name="Williams K.H."/>
            <person name="Hubbard S.S."/>
            <person name="Banfield J.F."/>
        </authorList>
    </citation>
    <scope>NUCLEOTIDE SEQUENCE [LARGE SCALE GENOMIC DNA]</scope>
</reference>
<evidence type="ECO:0000256" key="1">
    <source>
        <dbReference type="SAM" id="SignalP"/>
    </source>
</evidence>
<organism evidence="2 3">
    <name type="scientific">Candidatus Coatesbacteria bacterium RBG_13_66_14</name>
    <dbReference type="NCBI Taxonomy" id="1817816"/>
    <lineage>
        <taxon>Bacteria</taxon>
        <taxon>Candidatus Coatesiibacteriota</taxon>
    </lineage>
</organism>